<evidence type="ECO:0008006" key="4">
    <source>
        <dbReference type="Google" id="ProtNLM"/>
    </source>
</evidence>
<dbReference type="EMBL" id="BAAAOS010000045">
    <property type="protein sequence ID" value="GAA1595890.1"/>
    <property type="molecule type" value="Genomic_DNA"/>
</dbReference>
<feature type="transmembrane region" description="Helical" evidence="1">
    <location>
        <begin position="125"/>
        <end position="144"/>
    </location>
</feature>
<feature type="transmembrane region" description="Helical" evidence="1">
    <location>
        <begin position="235"/>
        <end position="258"/>
    </location>
</feature>
<dbReference type="RefSeq" id="WP_344219301.1">
    <property type="nucleotide sequence ID" value="NZ_BAAAOS010000045.1"/>
</dbReference>
<feature type="transmembrane region" description="Helical" evidence="1">
    <location>
        <begin position="278"/>
        <end position="300"/>
    </location>
</feature>
<sequence length="312" mass="32849">MTTNTHTLAPSPKADPMPGWMRVVPGLALGWAVVYGLVRVWFATGHAPTWKLPSDLLIPDWPSVAACLISAAAVLALQARARSRVLIGLTWGLAAGWVAVCAMALLDFVGGVLPGLGIPFDFPGLLSRLGGLTGAALLAGTALARQRQLNPDCPACIGRKAPPTTTPRWAVAAAWVAVFGCTARLLAQAVVGWDQTPYADNPSMLVFEFGFVCAGTALPLLLVYRPGKVFPRWMLLLPGAGLGAGITAYFGVGLVQMIVAALRGQAAYGGTSLPDSFFWVAVPAYLIWGVGLAVATYGYYLRTRKPCKTCGR</sequence>
<evidence type="ECO:0000256" key="1">
    <source>
        <dbReference type="SAM" id="Phobius"/>
    </source>
</evidence>
<feature type="transmembrane region" description="Helical" evidence="1">
    <location>
        <begin position="203"/>
        <end position="223"/>
    </location>
</feature>
<proteinExistence type="predicted"/>
<protein>
    <recommendedName>
        <fullName evidence="4">DUF3995 domain-containing protein</fullName>
    </recommendedName>
</protein>
<accession>A0ABN2E476</accession>
<dbReference type="Proteomes" id="UP001500393">
    <property type="component" value="Unassembled WGS sequence"/>
</dbReference>
<feature type="transmembrane region" description="Helical" evidence="1">
    <location>
        <begin position="169"/>
        <end position="191"/>
    </location>
</feature>
<comment type="caution">
    <text evidence="2">The sequence shown here is derived from an EMBL/GenBank/DDBJ whole genome shotgun (WGS) entry which is preliminary data.</text>
</comment>
<evidence type="ECO:0000313" key="3">
    <source>
        <dbReference type="Proteomes" id="UP001500393"/>
    </source>
</evidence>
<gene>
    <name evidence="2" type="ORF">GCM10009789_57290</name>
</gene>
<reference evidence="2 3" key="1">
    <citation type="journal article" date="2019" name="Int. J. Syst. Evol. Microbiol.">
        <title>The Global Catalogue of Microorganisms (GCM) 10K type strain sequencing project: providing services to taxonomists for standard genome sequencing and annotation.</title>
        <authorList>
            <consortium name="The Broad Institute Genomics Platform"/>
            <consortium name="The Broad Institute Genome Sequencing Center for Infectious Disease"/>
            <person name="Wu L."/>
            <person name="Ma J."/>
        </authorList>
    </citation>
    <scope>NUCLEOTIDE SEQUENCE [LARGE SCALE GENOMIC DNA]</scope>
    <source>
        <strain evidence="2 3">JCM 14969</strain>
    </source>
</reference>
<feature type="transmembrane region" description="Helical" evidence="1">
    <location>
        <begin position="85"/>
        <end position="105"/>
    </location>
</feature>
<evidence type="ECO:0000313" key="2">
    <source>
        <dbReference type="EMBL" id="GAA1595890.1"/>
    </source>
</evidence>
<keyword evidence="1" id="KW-0472">Membrane</keyword>
<name>A0ABN2E476_9ACTN</name>
<feature type="transmembrane region" description="Helical" evidence="1">
    <location>
        <begin position="61"/>
        <end position="78"/>
    </location>
</feature>
<organism evidence="2 3">
    <name type="scientific">Kribbella sancticallisti</name>
    <dbReference type="NCBI Taxonomy" id="460087"/>
    <lineage>
        <taxon>Bacteria</taxon>
        <taxon>Bacillati</taxon>
        <taxon>Actinomycetota</taxon>
        <taxon>Actinomycetes</taxon>
        <taxon>Propionibacteriales</taxon>
        <taxon>Kribbellaceae</taxon>
        <taxon>Kribbella</taxon>
    </lineage>
</organism>
<keyword evidence="3" id="KW-1185">Reference proteome</keyword>
<keyword evidence="1" id="KW-1133">Transmembrane helix</keyword>
<feature type="transmembrane region" description="Helical" evidence="1">
    <location>
        <begin position="20"/>
        <end position="41"/>
    </location>
</feature>
<keyword evidence="1" id="KW-0812">Transmembrane</keyword>